<evidence type="ECO:0000313" key="4">
    <source>
        <dbReference type="Proteomes" id="UP000323824"/>
    </source>
</evidence>
<dbReference type="Gene3D" id="3.40.50.1240">
    <property type="entry name" value="Phosphoglycerate mutase-like"/>
    <property type="match status" value="1"/>
</dbReference>
<feature type="binding site" evidence="2">
    <location>
        <position position="72"/>
    </location>
    <ligand>
        <name>substrate</name>
    </ligand>
</feature>
<dbReference type="SUPFAM" id="SSF53254">
    <property type="entry name" value="Phosphoglycerate mutase-like"/>
    <property type="match status" value="1"/>
</dbReference>
<dbReference type="EMBL" id="CP035807">
    <property type="protein sequence ID" value="QEN03922.1"/>
    <property type="molecule type" value="Genomic_DNA"/>
</dbReference>
<gene>
    <name evidence="3" type="ORF">EW093_04145</name>
</gene>
<dbReference type="OrthoDB" id="9793115at2"/>
<dbReference type="AlphaFoldDB" id="A0A5C1QCL6"/>
<evidence type="ECO:0000256" key="1">
    <source>
        <dbReference type="PIRSR" id="PIRSR613078-1"/>
    </source>
</evidence>
<dbReference type="CDD" id="cd07067">
    <property type="entry name" value="HP_PGM_like"/>
    <property type="match status" value="1"/>
</dbReference>
<proteinExistence type="predicted"/>
<dbReference type="Pfam" id="PF00300">
    <property type="entry name" value="His_Phos_1"/>
    <property type="match status" value="1"/>
</dbReference>
<dbReference type="PANTHER" id="PTHR47821:SF2">
    <property type="entry name" value="PHOSPHOGLYCERATE MUTASE FAMILY PROTEIN"/>
    <property type="match status" value="1"/>
</dbReference>
<dbReference type="InterPro" id="IPR029033">
    <property type="entry name" value="His_PPase_superfam"/>
</dbReference>
<dbReference type="KEGG" id="sper:EW093_04145"/>
<evidence type="ECO:0000256" key="2">
    <source>
        <dbReference type="PIRSR" id="PIRSR613078-2"/>
    </source>
</evidence>
<evidence type="ECO:0000313" key="3">
    <source>
        <dbReference type="EMBL" id="QEN03922.1"/>
    </source>
</evidence>
<feature type="active site" description="Tele-phosphohistidine intermediate" evidence="1">
    <location>
        <position position="19"/>
    </location>
</feature>
<keyword evidence="4" id="KW-1185">Reference proteome</keyword>
<dbReference type="Proteomes" id="UP000323824">
    <property type="component" value="Chromosome"/>
</dbReference>
<organism evidence="3 4">
    <name type="scientific">Thiospirochaeta perfilievii</name>
    <dbReference type="NCBI Taxonomy" id="252967"/>
    <lineage>
        <taxon>Bacteria</taxon>
        <taxon>Pseudomonadati</taxon>
        <taxon>Spirochaetota</taxon>
        <taxon>Spirochaetia</taxon>
        <taxon>Spirochaetales</taxon>
        <taxon>Spirochaetaceae</taxon>
        <taxon>Thiospirochaeta</taxon>
    </lineage>
</organism>
<dbReference type="InterPro" id="IPR013078">
    <property type="entry name" value="His_Pase_superF_clade-1"/>
</dbReference>
<dbReference type="PIRSF" id="PIRSF000709">
    <property type="entry name" value="6PFK_2-Ptase"/>
    <property type="match status" value="1"/>
</dbReference>
<reference evidence="3 4" key="1">
    <citation type="submission" date="2019-02" db="EMBL/GenBank/DDBJ databases">
        <authorList>
            <person name="Fomenkov A."/>
            <person name="Dubinina G."/>
            <person name="Grabovich M."/>
            <person name="Vincze T."/>
            <person name="Roberts R.J."/>
        </authorList>
    </citation>
    <scope>NUCLEOTIDE SEQUENCE [LARGE SCALE GENOMIC DNA]</scope>
    <source>
        <strain evidence="3 4">P</strain>
    </source>
</reference>
<feature type="binding site" evidence="2">
    <location>
        <begin position="18"/>
        <end position="25"/>
    </location>
    <ligand>
        <name>substrate</name>
    </ligand>
</feature>
<protein>
    <submittedName>
        <fullName evidence="3">Histidine phosphatase family protein</fullName>
    </submittedName>
</protein>
<dbReference type="SMART" id="SM00855">
    <property type="entry name" value="PGAM"/>
    <property type="match status" value="1"/>
</dbReference>
<name>A0A5C1QCL6_9SPIO</name>
<reference evidence="3 4" key="2">
    <citation type="submission" date="2019-09" db="EMBL/GenBank/DDBJ databases">
        <title>Complete Genome Sequence and Methylome Analysis of free living Spirochaetas.</title>
        <authorList>
            <person name="Leshcheva N."/>
            <person name="Mikheeva N."/>
        </authorList>
    </citation>
    <scope>NUCLEOTIDE SEQUENCE [LARGE SCALE GENOMIC DNA]</scope>
    <source>
        <strain evidence="3 4">P</strain>
    </source>
</reference>
<accession>A0A5C1QCL6</accession>
<dbReference type="PANTHER" id="PTHR47821">
    <property type="entry name" value="PHOSPHOGLYCERATE MUTASE FAMILY PROTEIN"/>
    <property type="match status" value="1"/>
</dbReference>
<feature type="active site" description="Proton donor/acceptor" evidence="1">
    <location>
        <position position="97"/>
    </location>
</feature>
<sequence>MLELILIRDLNNRYYLLRHGNSIANRDGLIVSDLDIGISEYGLTDLGKRDILLKSKKIINKPYLIYSSPFKRTIETSLIVAKSLGLINIEYITDLKERFFGDFDLKSNKNYKIVWDRDRIDPEHKNFNVESVKSVYNRTSSFVKRVELEMKDMDILIVSHGDSLQILECWFNSMDPKYHRDLKPLEEGEFRPIL</sequence>